<evidence type="ECO:0000256" key="3">
    <source>
        <dbReference type="ARBA" id="ARBA00022448"/>
    </source>
</evidence>
<dbReference type="SUPFAM" id="SSF50129">
    <property type="entry name" value="GroES-like"/>
    <property type="match status" value="1"/>
</dbReference>
<dbReference type="InterPro" id="IPR013149">
    <property type="entry name" value="ADH-like_C"/>
</dbReference>
<feature type="transmembrane region" description="Helical" evidence="10">
    <location>
        <begin position="589"/>
        <end position="608"/>
    </location>
</feature>
<sequence>MEPINIPKTQRALIGTERDTLELTDAAPVPTPGKGWVLVKNVAVGLNPIDTKLTSGYTVHGAIGGFDCSGKVIALGPDASDSPLKIGDEVGIMVLGMNRSMPDVGAYSQYTLAQEDFILRKPPGYSLADMASLGTVFMAAGLAMRRLELPGTPLQPSPTPQYVLVYGGGTATGTIFCQLTRLAGLLPIAVCSPNSYELAKKSQAVECFDYRDPDASVDAIKKLTKNGLKYAFDCIGSVDSARFCFRAIGRMGGHYETVHVPHEAITRTRKTVKSGFTYGLEMAGLDIDMPPPHGRPGNPELRKFGVDLARMLEGLLRDGMPYPAIDQTTFMIPAPQVLPPWSVRLHHIERFTMKFLKRNKPPNEDEHHVVHDARATAEEEAAIDYPHGMKLALIMTSAYLSMFLVALDRLIVSTAIPKITDEFRAVADVGWYASAYFMTTCAFQLMFGRLYTFFSVKIIFLISILIFEVGSAVCGAAPSSTALIVGRAIAGVGSAGIYAGAVIVTVYCIPLEKRTPYQAVVAAIFGVTSVLGPLLGGAFTDSSATWRWCFYINLPIGAVAAALLAFLLQVPDRATARLPLKEKLLRLDGPGCVMLLGGIISLLTALRWGGTKYPWSNGRIIALFVVTGVCLIAFVVIQILFPNHATVPPHIFTQRSIAASSFSMFCTGATMMTTLYYLPIWFQAIKGVSAVQSGIRLLPTVVAQVVASFVSAGGVQTIGQYMPFMLVGNAIMCVGTGLLTLLKVHTSSGEWIGYQIPYGFGLGITLQIPLIASQTVLPLEDVPTGTSVLIFCQLLGGAIFVSVGQNLFTNELVKRISVIPGVDVFNLQQEGATRILDGLSESTKRLALVAYNASLRQAFLCGLILSCIGYLGAVCMEWRSIKQKKPKEETPVTESTKTKETTGEPVAENANTNGNSIS</sequence>
<evidence type="ECO:0000256" key="10">
    <source>
        <dbReference type="SAM" id="Phobius"/>
    </source>
</evidence>
<comment type="subcellular location">
    <subcellularLocation>
        <location evidence="1">Membrane</location>
        <topology evidence="1">Multi-pass membrane protein</topology>
    </subcellularLocation>
</comment>
<dbReference type="Gene3D" id="1.20.1250.20">
    <property type="entry name" value="MFS general substrate transporter like domains"/>
    <property type="match status" value="1"/>
</dbReference>
<dbReference type="InterPro" id="IPR036259">
    <property type="entry name" value="MFS_trans_sf"/>
</dbReference>
<evidence type="ECO:0000256" key="5">
    <source>
        <dbReference type="ARBA" id="ARBA00022989"/>
    </source>
</evidence>
<feature type="transmembrane region" description="Helical" evidence="10">
    <location>
        <begin position="756"/>
        <end position="776"/>
    </location>
</feature>
<dbReference type="SUPFAM" id="SSF51735">
    <property type="entry name" value="NAD(P)-binding Rossmann-fold domains"/>
    <property type="match status" value="1"/>
</dbReference>
<keyword evidence="3" id="KW-0813">Transport</keyword>
<dbReference type="GO" id="GO:0016651">
    <property type="term" value="F:oxidoreductase activity, acting on NAD(P)H"/>
    <property type="evidence" value="ECO:0007669"/>
    <property type="project" value="InterPro"/>
</dbReference>
<evidence type="ECO:0000259" key="11">
    <source>
        <dbReference type="PROSITE" id="PS50850"/>
    </source>
</evidence>
<feature type="region of interest" description="Disordered" evidence="9">
    <location>
        <begin position="883"/>
        <end position="918"/>
    </location>
</feature>
<feature type="transmembrane region" description="Helical" evidence="10">
    <location>
        <begin position="694"/>
        <end position="712"/>
    </location>
</feature>
<dbReference type="InterPro" id="IPR036291">
    <property type="entry name" value="NAD(P)-bd_dom_sf"/>
</dbReference>
<comment type="similarity">
    <text evidence="2">Belongs to the zinc-containing alcohol dehydrogenase family.</text>
</comment>
<dbReference type="Pfam" id="PF07690">
    <property type="entry name" value="MFS_1"/>
    <property type="match status" value="1"/>
</dbReference>
<dbReference type="CDD" id="cd08249">
    <property type="entry name" value="enoyl_reductase_like"/>
    <property type="match status" value="1"/>
</dbReference>
<organism evidence="12">
    <name type="scientific">Fusarium oxysporum (strain Fo5176)</name>
    <name type="common">Fusarium vascular wilt</name>
    <dbReference type="NCBI Taxonomy" id="660025"/>
    <lineage>
        <taxon>Eukaryota</taxon>
        <taxon>Fungi</taxon>
        <taxon>Dikarya</taxon>
        <taxon>Ascomycota</taxon>
        <taxon>Pezizomycotina</taxon>
        <taxon>Sordariomycetes</taxon>
        <taxon>Hypocreomycetidae</taxon>
        <taxon>Hypocreales</taxon>
        <taxon>Nectriaceae</taxon>
        <taxon>Fusarium</taxon>
        <taxon>Fusarium oxysporum species complex</taxon>
    </lineage>
</organism>
<feature type="transmembrane region" description="Helical" evidence="10">
    <location>
        <begin position="484"/>
        <end position="507"/>
    </location>
</feature>
<dbReference type="SMART" id="SM00829">
    <property type="entry name" value="PKS_ER"/>
    <property type="match status" value="1"/>
</dbReference>
<gene>
    <name evidence="12" type="ORF">FOXB_07111</name>
</gene>
<evidence type="ECO:0000256" key="6">
    <source>
        <dbReference type="ARBA" id="ARBA00023002"/>
    </source>
</evidence>
<dbReference type="GO" id="GO:0022857">
    <property type="term" value="F:transmembrane transporter activity"/>
    <property type="evidence" value="ECO:0007669"/>
    <property type="project" value="InterPro"/>
</dbReference>
<dbReference type="Gene3D" id="1.20.1720.10">
    <property type="entry name" value="Multidrug resistance protein D"/>
    <property type="match status" value="1"/>
</dbReference>
<reference evidence="12" key="1">
    <citation type="journal article" date="2012" name="Mol. Plant Microbe Interact.">
        <title>A highly conserved effector in Fusarium oxysporum is required for full virulence on Arabidopsis.</title>
        <authorList>
            <person name="Thatcher L.F."/>
            <person name="Gardiner D.M."/>
            <person name="Kazan K."/>
            <person name="Manners J."/>
        </authorList>
    </citation>
    <scope>NUCLEOTIDE SEQUENCE [LARGE SCALE GENOMIC DNA]</scope>
    <source>
        <strain evidence="12">Fo5176</strain>
    </source>
</reference>
<dbReference type="FunFam" id="1.20.1720.10:FF:000012">
    <property type="entry name" value="MFS toxin efflux pump (AflT)"/>
    <property type="match status" value="1"/>
</dbReference>
<evidence type="ECO:0000256" key="7">
    <source>
        <dbReference type="ARBA" id="ARBA00023136"/>
    </source>
</evidence>
<dbReference type="CDD" id="cd17502">
    <property type="entry name" value="MFS_Azr1_MDR_like"/>
    <property type="match status" value="1"/>
</dbReference>
<dbReference type="Gene3D" id="3.40.50.720">
    <property type="entry name" value="NAD(P)-binding Rossmann-like Domain"/>
    <property type="match status" value="1"/>
</dbReference>
<dbReference type="InterPro" id="IPR047122">
    <property type="entry name" value="Trans-enoyl_RdTase-like"/>
</dbReference>
<protein>
    <recommendedName>
        <fullName evidence="11">Major facilitator superfamily (MFS) profile domain-containing protein</fullName>
    </recommendedName>
</protein>
<proteinExistence type="inferred from homology"/>
<dbReference type="InterPro" id="IPR013154">
    <property type="entry name" value="ADH-like_N"/>
</dbReference>
<evidence type="ECO:0000256" key="2">
    <source>
        <dbReference type="ARBA" id="ARBA00008072"/>
    </source>
</evidence>
<dbReference type="InterPro" id="IPR020846">
    <property type="entry name" value="MFS_dom"/>
</dbReference>
<dbReference type="PaxDb" id="5507-FOXG_03950P0"/>
<feature type="compositionally biased region" description="Basic and acidic residues" evidence="9">
    <location>
        <begin position="886"/>
        <end position="902"/>
    </location>
</feature>
<dbReference type="InterPro" id="IPR011701">
    <property type="entry name" value="MFS"/>
</dbReference>
<feature type="transmembrane region" description="Helical" evidence="10">
    <location>
        <begin position="724"/>
        <end position="744"/>
    </location>
</feature>
<keyword evidence="8" id="KW-0325">Glycoprotein</keyword>
<dbReference type="SUPFAM" id="SSF103473">
    <property type="entry name" value="MFS general substrate transporter"/>
    <property type="match status" value="1"/>
</dbReference>
<dbReference type="PANTHER" id="PTHR23501:SF153">
    <property type="entry name" value="AFLATOXIN EFFLUX PUMP, PUTATIVE-RELATED"/>
    <property type="match status" value="1"/>
</dbReference>
<dbReference type="InterPro" id="IPR011032">
    <property type="entry name" value="GroES-like_sf"/>
</dbReference>
<evidence type="ECO:0000256" key="1">
    <source>
        <dbReference type="ARBA" id="ARBA00004141"/>
    </source>
</evidence>
<evidence type="ECO:0000256" key="9">
    <source>
        <dbReference type="SAM" id="MobiDB-lite"/>
    </source>
</evidence>
<evidence type="ECO:0000256" key="4">
    <source>
        <dbReference type="ARBA" id="ARBA00022692"/>
    </source>
</evidence>
<feature type="transmembrane region" description="Helical" evidence="10">
    <location>
        <begin position="545"/>
        <end position="568"/>
    </location>
</feature>
<keyword evidence="4 10" id="KW-0812">Transmembrane</keyword>
<dbReference type="PANTHER" id="PTHR23501">
    <property type="entry name" value="MAJOR FACILITATOR SUPERFAMILY"/>
    <property type="match status" value="1"/>
</dbReference>
<feature type="transmembrane region" description="Helical" evidence="10">
    <location>
        <begin position="788"/>
        <end position="808"/>
    </location>
</feature>
<feature type="transmembrane region" description="Helical" evidence="10">
    <location>
        <begin position="620"/>
        <end position="641"/>
    </location>
</feature>
<name>F9FL32_FUSOF</name>
<keyword evidence="7 10" id="KW-0472">Membrane</keyword>
<comment type="caution">
    <text evidence="12">The sequence shown here is derived from an EMBL/GenBank/DDBJ whole genome shotgun (WGS) entry which is preliminary data.</text>
</comment>
<dbReference type="Pfam" id="PF08240">
    <property type="entry name" value="ADH_N"/>
    <property type="match status" value="1"/>
</dbReference>
<dbReference type="InterPro" id="IPR020843">
    <property type="entry name" value="ER"/>
</dbReference>
<dbReference type="Pfam" id="PF00107">
    <property type="entry name" value="ADH_zinc_N"/>
    <property type="match status" value="1"/>
</dbReference>
<feature type="domain" description="Major facilitator superfamily (MFS) profile" evidence="11">
    <location>
        <begin position="394"/>
        <end position="881"/>
    </location>
</feature>
<feature type="compositionally biased region" description="Polar residues" evidence="9">
    <location>
        <begin position="909"/>
        <end position="918"/>
    </location>
</feature>
<dbReference type="GO" id="GO:0005886">
    <property type="term" value="C:plasma membrane"/>
    <property type="evidence" value="ECO:0007669"/>
    <property type="project" value="TreeGrafter"/>
</dbReference>
<dbReference type="FunFam" id="1.20.1250.20:FF:000196">
    <property type="entry name" value="MFS toxin efflux pump (AflT)"/>
    <property type="match status" value="1"/>
</dbReference>
<evidence type="ECO:0000313" key="12">
    <source>
        <dbReference type="EMBL" id="EGU82390.1"/>
    </source>
</evidence>
<dbReference type="AlphaFoldDB" id="F9FL32"/>
<feature type="transmembrane region" description="Helical" evidence="10">
    <location>
        <begin position="857"/>
        <end position="878"/>
    </location>
</feature>
<dbReference type="PROSITE" id="PS50850">
    <property type="entry name" value="MFS"/>
    <property type="match status" value="1"/>
</dbReference>
<keyword evidence="6" id="KW-0560">Oxidoreductase</keyword>
<feature type="transmembrane region" description="Helical" evidence="10">
    <location>
        <begin position="391"/>
        <end position="411"/>
    </location>
</feature>
<evidence type="ECO:0000256" key="8">
    <source>
        <dbReference type="ARBA" id="ARBA00023180"/>
    </source>
</evidence>
<accession>F9FL32</accession>
<feature type="transmembrane region" description="Helical" evidence="10">
    <location>
        <begin position="662"/>
        <end position="682"/>
    </location>
</feature>
<feature type="transmembrane region" description="Helical" evidence="10">
    <location>
        <begin position="519"/>
        <end position="539"/>
    </location>
</feature>
<keyword evidence="5 10" id="KW-1133">Transmembrane helix</keyword>
<dbReference type="OrthoDB" id="10021397at2759"/>
<dbReference type="Gene3D" id="3.90.180.10">
    <property type="entry name" value="Medium-chain alcohol dehydrogenases, catalytic domain"/>
    <property type="match status" value="1"/>
</dbReference>
<dbReference type="EMBL" id="AFQF01002159">
    <property type="protein sequence ID" value="EGU82390.1"/>
    <property type="molecule type" value="Genomic_DNA"/>
</dbReference>